<dbReference type="InterPro" id="IPR036779">
    <property type="entry name" value="LysM_dom_sf"/>
</dbReference>
<evidence type="ECO:0000256" key="1">
    <source>
        <dbReference type="ARBA" id="ARBA00022729"/>
    </source>
</evidence>
<evidence type="ECO:0000313" key="5">
    <source>
        <dbReference type="Proteomes" id="UP000231081"/>
    </source>
</evidence>
<dbReference type="Gene3D" id="3.10.350.10">
    <property type="entry name" value="LysM domain"/>
    <property type="match status" value="2"/>
</dbReference>
<accession>A0A2H0B2T0</accession>
<dbReference type="InterPro" id="IPR050570">
    <property type="entry name" value="Cell_wall_metabolism_enzyme"/>
</dbReference>
<proteinExistence type="predicted"/>
<feature type="transmembrane region" description="Helical" evidence="2">
    <location>
        <begin position="63"/>
        <end position="82"/>
    </location>
</feature>
<dbReference type="CDD" id="cd12797">
    <property type="entry name" value="M23_peptidase"/>
    <property type="match status" value="1"/>
</dbReference>
<dbReference type="InterPro" id="IPR018392">
    <property type="entry name" value="LysM"/>
</dbReference>
<keyword evidence="1" id="KW-0732">Signal</keyword>
<evidence type="ECO:0000259" key="3">
    <source>
        <dbReference type="PROSITE" id="PS51782"/>
    </source>
</evidence>
<dbReference type="GO" id="GO:0004222">
    <property type="term" value="F:metalloendopeptidase activity"/>
    <property type="evidence" value="ECO:0007669"/>
    <property type="project" value="TreeGrafter"/>
</dbReference>
<dbReference type="InterPro" id="IPR016047">
    <property type="entry name" value="M23ase_b-sheet_dom"/>
</dbReference>
<comment type="caution">
    <text evidence="4">The sequence shown here is derived from an EMBL/GenBank/DDBJ whole genome shotgun (WGS) entry which is preliminary data.</text>
</comment>
<dbReference type="PANTHER" id="PTHR21666">
    <property type="entry name" value="PEPTIDASE-RELATED"/>
    <property type="match status" value="1"/>
</dbReference>
<dbReference type="AlphaFoldDB" id="A0A2H0B2T0"/>
<name>A0A2H0B2T0_9BACT</name>
<dbReference type="InterPro" id="IPR011055">
    <property type="entry name" value="Dup_hybrid_motif"/>
</dbReference>
<evidence type="ECO:0000313" key="4">
    <source>
        <dbReference type="EMBL" id="PIP51973.1"/>
    </source>
</evidence>
<dbReference type="PROSITE" id="PS51782">
    <property type="entry name" value="LYSM"/>
    <property type="match status" value="2"/>
</dbReference>
<keyword evidence="2" id="KW-1133">Transmembrane helix</keyword>
<keyword evidence="2" id="KW-0812">Transmembrane</keyword>
<keyword evidence="2" id="KW-0472">Membrane</keyword>
<protein>
    <recommendedName>
        <fullName evidence="3">LysM domain-containing protein</fullName>
    </recommendedName>
</protein>
<sequence>MMIFKRMRLNPALVCWLEFKGFCRFLSGYFSRRTLDFIAGFEAGKDVVVDGLTAKRGRYTRPFLHTGMTGLFLVGLMLTPLLSRAVNSQGESGEVLGTGGVIAFDTTTAVSVKPRDGVVTYIVESGDTVSSIAKKFDVSIDTLRWQNDLASIDAIKPGQTIEIPPVTGMVHKVKRGETVYSVAKKYDVDPQQIINWPFNTYSNDETFALAAGQVLVVPDGVKPAEVLWDPKRYVAQRTPDAGAVSAVGQFIWPVSGSISQRYVWYHRGLDIANKSQPPILAADSGRVIVAGWPDSAGYGNRVMIDHGNGLTTLYAHMSSVSVTVGQTVNRGDVIGNVGSTGRSTGPHLHFEIRRGGEFLDPLLFLK</sequence>
<dbReference type="PANTHER" id="PTHR21666:SF289">
    <property type="entry name" value="L-ALA--D-GLU ENDOPEPTIDASE"/>
    <property type="match status" value="1"/>
</dbReference>
<dbReference type="SUPFAM" id="SSF54106">
    <property type="entry name" value="LysM domain"/>
    <property type="match status" value="2"/>
</dbReference>
<dbReference type="Pfam" id="PF01476">
    <property type="entry name" value="LysM"/>
    <property type="match status" value="2"/>
</dbReference>
<gene>
    <name evidence="4" type="ORF">COX09_04155</name>
</gene>
<dbReference type="Proteomes" id="UP000231081">
    <property type="component" value="Unassembled WGS sequence"/>
</dbReference>
<dbReference type="SMART" id="SM00257">
    <property type="entry name" value="LysM"/>
    <property type="match status" value="2"/>
</dbReference>
<dbReference type="Pfam" id="PF01551">
    <property type="entry name" value="Peptidase_M23"/>
    <property type="match status" value="1"/>
</dbReference>
<feature type="domain" description="LysM" evidence="3">
    <location>
        <begin position="169"/>
        <end position="217"/>
    </location>
</feature>
<organism evidence="4 5">
    <name type="scientific">Candidatus Beckwithbacteria bacterium CG23_combo_of_CG06-09_8_20_14_all_47_9</name>
    <dbReference type="NCBI Taxonomy" id="1974498"/>
    <lineage>
        <taxon>Bacteria</taxon>
        <taxon>Candidatus Beckwithiibacteriota</taxon>
    </lineage>
</organism>
<evidence type="ECO:0000256" key="2">
    <source>
        <dbReference type="SAM" id="Phobius"/>
    </source>
</evidence>
<reference evidence="4 5" key="1">
    <citation type="submission" date="2017-09" db="EMBL/GenBank/DDBJ databases">
        <title>Depth-based differentiation of microbial function through sediment-hosted aquifers and enrichment of novel symbionts in the deep terrestrial subsurface.</title>
        <authorList>
            <person name="Probst A.J."/>
            <person name="Ladd B."/>
            <person name="Jarett J.K."/>
            <person name="Geller-Mcgrath D.E."/>
            <person name="Sieber C.M."/>
            <person name="Emerson J.B."/>
            <person name="Anantharaman K."/>
            <person name="Thomas B.C."/>
            <person name="Malmstrom R."/>
            <person name="Stieglmeier M."/>
            <person name="Klingl A."/>
            <person name="Woyke T."/>
            <person name="Ryan C.M."/>
            <person name="Banfield J.F."/>
        </authorList>
    </citation>
    <scope>NUCLEOTIDE SEQUENCE [LARGE SCALE GENOMIC DNA]</scope>
    <source>
        <strain evidence="4">CG23_combo_of_CG06-09_8_20_14_all_47_9</strain>
    </source>
</reference>
<dbReference type="EMBL" id="PCSQ01000102">
    <property type="protein sequence ID" value="PIP51973.1"/>
    <property type="molecule type" value="Genomic_DNA"/>
</dbReference>
<dbReference type="Gene3D" id="2.70.70.10">
    <property type="entry name" value="Glucose Permease (Domain IIA)"/>
    <property type="match status" value="1"/>
</dbReference>
<dbReference type="CDD" id="cd00118">
    <property type="entry name" value="LysM"/>
    <property type="match status" value="2"/>
</dbReference>
<feature type="domain" description="LysM" evidence="3">
    <location>
        <begin position="119"/>
        <end position="163"/>
    </location>
</feature>
<dbReference type="SUPFAM" id="SSF51261">
    <property type="entry name" value="Duplicated hybrid motif"/>
    <property type="match status" value="1"/>
</dbReference>